<keyword evidence="2" id="KW-1185">Reference proteome</keyword>
<reference evidence="1 2" key="1">
    <citation type="submission" date="2023-02" db="EMBL/GenBank/DDBJ databases">
        <title>Pseudomonas chrutzelriedensis sp. nov., a potently antifungal strain isolated from moss.</title>
        <authorList>
            <person name="Schnyder A."/>
            <person name="Kalawong R."/>
            <person name="Eberl L."/>
            <person name="Agnoli K."/>
        </authorList>
    </citation>
    <scope>NUCLEOTIDE SEQUENCE [LARGE SCALE GENOMIC DNA]</scope>
    <source>
        <strain evidence="1 2">681</strain>
    </source>
</reference>
<evidence type="ECO:0000313" key="2">
    <source>
        <dbReference type="Proteomes" id="UP001159100"/>
    </source>
</evidence>
<proteinExistence type="predicted"/>
<organism evidence="1 2">
    <name type="scientific">Pseudomonas fungipugnans</name>
    <dbReference type="NCBI Taxonomy" id="3024217"/>
    <lineage>
        <taxon>Bacteria</taxon>
        <taxon>Pseudomonadati</taxon>
        <taxon>Pseudomonadota</taxon>
        <taxon>Gammaproteobacteria</taxon>
        <taxon>Pseudomonadales</taxon>
        <taxon>Pseudomonadaceae</taxon>
        <taxon>Pseudomonas</taxon>
    </lineage>
</organism>
<dbReference type="Proteomes" id="UP001159100">
    <property type="component" value="Unassembled WGS sequence"/>
</dbReference>
<evidence type="ECO:0000313" key="1">
    <source>
        <dbReference type="EMBL" id="MDI2590837.1"/>
    </source>
</evidence>
<comment type="caution">
    <text evidence="1">The sequence shown here is derived from an EMBL/GenBank/DDBJ whole genome shotgun (WGS) entry which is preliminary data.</text>
</comment>
<gene>
    <name evidence="1" type="ORF">POF45_05220</name>
</gene>
<dbReference type="EMBL" id="JARBWL010000001">
    <property type="protein sequence ID" value="MDI2590837.1"/>
    <property type="molecule type" value="Genomic_DNA"/>
</dbReference>
<name>A0ABT6QKN4_9PSED</name>
<dbReference type="RefSeq" id="WP_282315259.1">
    <property type="nucleotide sequence ID" value="NZ_JARBWL010000001.1"/>
</dbReference>
<protein>
    <submittedName>
        <fullName evidence="1">Uncharacterized protein</fullName>
    </submittedName>
</protein>
<accession>A0ABT6QKN4</accession>
<sequence>MSLRRRPLLQIERQVALFKSRYGSIAEQQDYLSALKKRRRLIGNIKDRGLEMSIFRRIKTFVARSPKEQIVGYSVPELRSVFTEPLLHLTRPLPDYPQALDLKGAGVPAYYSAFLIAVEDADEFAALVESNFNWVAEKSFNDHPVKRYSDTQKKEHLIYFKSDAEFNATTIRLVTNSIDFLSIIQGMRLTVPPPWIAFEGYNAAWWGGNMQGAQGYYNDNYFFPFFSRLSDSQRQAYYVRFEAANAWIESLEGM</sequence>